<evidence type="ECO:0000313" key="2">
    <source>
        <dbReference type="EMBL" id="EEG74219.1"/>
    </source>
</evidence>
<feature type="transmembrane region" description="Helical" evidence="1">
    <location>
        <begin position="102"/>
        <end position="119"/>
    </location>
</feature>
<keyword evidence="3" id="KW-1185">Reference proteome</keyword>
<dbReference type="STRING" id="553973.CLOHYLEM_05476"/>
<dbReference type="RefSeq" id="WP_006442812.1">
    <property type="nucleotide sequence ID" value="NZ_CP036524.1"/>
</dbReference>
<feature type="transmembrane region" description="Helical" evidence="1">
    <location>
        <begin position="78"/>
        <end position="96"/>
    </location>
</feature>
<evidence type="ECO:0000256" key="1">
    <source>
        <dbReference type="SAM" id="Phobius"/>
    </source>
</evidence>
<keyword evidence="1" id="KW-0472">Membrane</keyword>
<dbReference type="Proteomes" id="UP000004893">
    <property type="component" value="Unassembled WGS sequence"/>
</dbReference>
<feature type="transmembrane region" description="Helical" evidence="1">
    <location>
        <begin position="12"/>
        <end position="36"/>
    </location>
</feature>
<gene>
    <name evidence="2" type="ORF">CLOHYLEM_05476</name>
</gene>
<keyword evidence="1" id="KW-0812">Transmembrane</keyword>
<sequence length="152" mass="17045">MRKRAIRFVSVLILFYSVCCMLWGGARILSVISAVSEEGGMFREVLRYLLYFLKGAVGLVTGVYGIKSVREVWRSSFTVYAAVTAAVFEAAVMILYGFKLYSILYTGLLVLLIVLIRSGEDKEKETAEETDKSADGLFAAKQAMSRNRCERR</sequence>
<name>C0C082_9FIRM</name>
<organism evidence="2 3">
    <name type="scientific">[Clostridium] hylemonae DSM 15053</name>
    <dbReference type="NCBI Taxonomy" id="553973"/>
    <lineage>
        <taxon>Bacteria</taxon>
        <taxon>Bacillati</taxon>
        <taxon>Bacillota</taxon>
        <taxon>Clostridia</taxon>
        <taxon>Lachnospirales</taxon>
        <taxon>Lachnospiraceae</taxon>
    </lineage>
</organism>
<keyword evidence="1" id="KW-1133">Transmembrane helix</keyword>
<comment type="caution">
    <text evidence="2">The sequence shown here is derived from an EMBL/GenBank/DDBJ whole genome shotgun (WGS) entry which is preliminary data.</text>
</comment>
<dbReference type="HOGENOM" id="CLU_1719162_0_0_9"/>
<proteinExistence type="predicted"/>
<evidence type="ECO:0000313" key="3">
    <source>
        <dbReference type="Proteomes" id="UP000004893"/>
    </source>
</evidence>
<dbReference type="EMBL" id="ABYI02000020">
    <property type="protein sequence ID" value="EEG74219.1"/>
    <property type="molecule type" value="Genomic_DNA"/>
</dbReference>
<dbReference type="AlphaFoldDB" id="C0C082"/>
<accession>C0C082</accession>
<reference evidence="2" key="1">
    <citation type="submission" date="2009-02" db="EMBL/GenBank/DDBJ databases">
        <authorList>
            <person name="Fulton L."/>
            <person name="Clifton S."/>
            <person name="Fulton B."/>
            <person name="Xu J."/>
            <person name="Minx P."/>
            <person name="Pepin K.H."/>
            <person name="Johnson M."/>
            <person name="Bhonagiri V."/>
            <person name="Nash W.E."/>
            <person name="Mardis E.R."/>
            <person name="Wilson R.K."/>
        </authorList>
    </citation>
    <scope>NUCLEOTIDE SEQUENCE [LARGE SCALE GENOMIC DNA]</scope>
    <source>
        <strain evidence="2">DSM 15053</strain>
    </source>
</reference>
<protein>
    <submittedName>
        <fullName evidence="2">Uncharacterized protein</fullName>
    </submittedName>
</protein>
<reference evidence="2" key="2">
    <citation type="submission" date="2013-06" db="EMBL/GenBank/DDBJ databases">
        <title>Draft genome sequence of Clostridium hylemonae (DSM 15053).</title>
        <authorList>
            <person name="Sudarsanam P."/>
            <person name="Ley R."/>
            <person name="Guruge J."/>
            <person name="Turnbaugh P.J."/>
            <person name="Mahowald M."/>
            <person name="Liep D."/>
            <person name="Gordon J."/>
        </authorList>
    </citation>
    <scope>NUCLEOTIDE SEQUENCE</scope>
    <source>
        <strain evidence="2">DSM 15053</strain>
    </source>
</reference>
<feature type="transmembrane region" description="Helical" evidence="1">
    <location>
        <begin position="48"/>
        <end position="66"/>
    </location>
</feature>